<dbReference type="PANTHER" id="PTHR36058:SF1">
    <property type="entry name" value="NUCLEOPHOSMIN"/>
    <property type="match status" value="1"/>
</dbReference>
<protein>
    <recommendedName>
        <fullName evidence="5">Saposin B-type domain-containing protein</fullName>
    </recommendedName>
</protein>
<gene>
    <name evidence="3" type="ORF">FNV43_RR17852</name>
</gene>
<keyword evidence="2" id="KW-0732">Signal</keyword>
<feature type="compositionally biased region" description="Basic residues" evidence="1">
    <location>
        <begin position="285"/>
        <end position="300"/>
    </location>
</feature>
<accession>A0A8K0E4L0</accession>
<feature type="region of interest" description="Disordered" evidence="1">
    <location>
        <begin position="167"/>
        <end position="187"/>
    </location>
</feature>
<dbReference type="Proteomes" id="UP000796880">
    <property type="component" value="Unassembled WGS sequence"/>
</dbReference>
<evidence type="ECO:0000313" key="3">
    <source>
        <dbReference type="EMBL" id="KAF3439574.1"/>
    </source>
</evidence>
<evidence type="ECO:0000256" key="2">
    <source>
        <dbReference type="SAM" id="SignalP"/>
    </source>
</evidence>
<name>A0A8K0E4L0_9ROSA</name>
<feature type="region of interest" description="Disordered" evidence="1">
    <location>
        <begin position="215"/>
        <end position="306"/>
    </location>
</feature>
<evidence type="ECO:0000313" key="4">
    <source>
        <dbReference type="Proteomes" id="UP000796880"/>
    </source>
</evidence>
<comment type="caution">
    <text evidence="3">The sequence shown here is derived from an EMBL/GenBank/DDBJ whole genome shotgun (WGS) entry which is preliminary data.</text>
</comment>
<dbReference type="PANTHER" id="PTHR36058">
    <property type="entry name" value="NUCLEOPHOSMIN"/>
    <property type="match status" value="1"/>
</dbReference>
<reference evidence="3" key="1">
    <citation type="submission" date="2020-03" db="EMBL/GenBank/DDBJ databases">
        <title>A high-quality chromosome-level genome assembly of a woody plant with both climbing and erect habits, Rhamnella rubrinervis.</title>
        <authorList>
            <person name="Lu Z."/>
            <person name="Yang Y."/>
            <person name="Zhu X."/>
            <person name="Sun Y."/>
        </authorList>
    </citation>
    <scope>NUCLEOTIDE SEQUENCE</scope>
    <source>
        <strain evidence="3">BYM</strain>
        <tissue evidence="3">Leaf</tissue>
    </source>
</reference>
<feature type="compositionally biased region" description="Acidic residues" evidence="1">
    <location>
        <begin position="223"/>
        <end position="237"/>
    </location>
</feature>
<evidence type="ECO:0008006" key="5">
    <source>
        <dbReference type="Google" id="ProtNLM"/>
    </source>
</evidence>
<evidence type="ECO:0000256" key="1">
    <source>
        <dbReference type="SAM" id="MobiDB-lite"/>
    </source>
</evidence>
<dbReference type="EMBL" id="VOIH02000008">
    <property type="protein sequence ID" value="KAF3439574.1"/>
    <property type="molecule type" value="Genomic_DNA"/>
</dbReference>
<organism evidence="3 4">
    <name type="scientific">Rhamnella rubrinervis</name>
    <dbReference type="NCBI Taxonomy" id="2594499"/>
    <lineage>
        <taxon>Eukaryota</taxon>
        <taxon>Viridiplantae</taxon>
        <taxon>Streptophyta</taxon>
        <taxon>Embryophyta</taxon>
        <taxon>Tracheophyta</taxon>
        <taxon>Spermatophyta</taxon>
        <taxon>Magnoliopsida</taxon>
        <taxon>eudicotyledons</taxon>
        <taxon>Gunneridae</taxon>
        <taxon>Pentapetalae</taxon>
        <taxon>rosids</taxon>
        <taxon>fabids</taxon>
        <taxon>Rosales</taxon>
        <taxon>Rhamnaceae</taxon>
        <taxon>rhamnoid group</taxon>
        <taxon>Rhamneae</taxon>
        <taxon>Rhamnella</taxon>
    </lineage>
</organism>
<feature type="signal peptide" evidence="2">
    <location>
        <begin position="1"/>
        <end position="25"/>
    </location>
</feature>
<dbReference type="OrthoDB" id="202851at2759"/>
<proteinExistence type="predicted"/>
<dbReference type="AlphaFoldDB" id="A0A8K0E4L0"/>
<feature type="chain" id="PRO_5035462816" description="Saposin B-type domain-containing protein" evidence="2">
    <location>
        <begin position="26"/>
        <end position="306"/>
    </location>
</feature>
<keyword evidence="4" id="KW-1185">Reference proteome</keyword>
<sequence>MAKVKPILLLVSVLLSLALVPISHCAKKPVTVARKEDIPYVKCQVCEKLAAQLYHQVQKKEAQIAPKKISEYQIIEITENVCNLKKAEADWILQIDIVEKGDKLELVEQDSEGQCNSECKTIERACQEVMGYSDTDVAEYLYKSKPQIDSLVNFLCKDLTSACRTKIPPLPKDRTPGEPFVPKSSKEAEMEKILKSMEGMPGAPNMKMYSRDDVMNMQNFGDGDGDDDEDEDDDDETSFPSKLGKVLREKESTKSDWKRRMTNGITKTGETLKKHANRVSNHIRQWWRRMKKTSPKKSSKAGKQEL</sequence>
<feature type="compositionally biased region" description="Basic and acidic residues" evidence="1">
    <location>
        <begin position="246"/>
        <end position="259"/>
    </location>
</feature>